<sequence length="298" mass="31786">MSGRRMEVLSGVSALADRYDGYVVDLWGTVHDGVQPYPGAVDCLKALRAAGKRVVLLSNAPRPAAVIREQLAGLGVDEGLYDGVMTSGQFTWQLLSSRGDKAFYKDWPWLEGIGSRVLHLGGDHDLSLLEGLGLTLADHPGDADFVLNTGPDERRGKTDIEPYLEPLAACALRDLPMVCANPDLEVIRGGERLICAGLLGKVYEQKDGVVHWIGKPYAAVYEPVMEMLGVPRERVIGVGDALATDIRGAEAAGIAGLWVLGGIHGEKLGDDPVLAQEEADGAGLAPVATVPTFVWQAR</sequence>
<gene>
    <name evidence="1" type="ORF">AOE01nite_04570</name>
</gene>
<dbReference type="InterPro" id="IPR023214">
    <property type="entry name" value="HAD_sf"/>
</dbReference>
<dbReference type="InterPro" id="IPR036412">
    <property type="entry name" value="HAD-like_sf"/>
</dbReference>
<protein>
    <submittedName>
        <fullName evidence="1">Haloacid dehalogenase</fullName>
    </submittedName>
</protein>
<comment type="caution">
    <text evidence="1">The sequence shown here is derived from an EMBL/GenBank/DDBJ whole genome shotgun (WGS) entry which is preliminary data.</text>
</comment>
<dbReference type="GO" id="GO:0005737">
    <property type="term" value="C:cytoplasm"/>
    <property type="evidence" value="ECO:0007669"/>
    <property type="project" value="TreeGrafter"/>
</dbReference>
<reference evidence="1 2" key="1">
    <citation type="submission" date="2019-07" db="EMBL/GenBank/DDBJ databases">
        <title>Whole genome shotgun sequence of Acetobacter oeni NBRC 105207.</title>
        <authorList>
            <person name="Hosoyama A."/>
            <person name="Uohara A."/>
            <person name="Ohji S."/>
            <person name="Ichikawa N."/>
        </authorList>
    </citation>
    <scope>NUCLEOTIDE SEQUENCE [LARGE SCALE GENOMIC DNA]</scope>
    <source>
        <strain evidence="1 2">NBRC 105207</strain>
    </source>
</reference>
<dbReference type="GO" id="GO:0016791">
    <property type="term" value="F:phosphatase activity"/>
    <property type="evidence" value="ECO:0007669"/>
    <property type="project" value="TreeGrafter"/>
</dbReference>
<dbReference type="RefSeq" id="WP_146885576.1">
    <property type="nucleotide sequence ID" value="NZ_BJYG01000003.1"/>
</dbReference>
<dbReference type="NCBIfam" id="TIGR01459">
    <property type="entry name" value="HAD-SF-IIA-hyp4"/>
    <property type="match status" value="1"/>
</dbReference>
<dbReference type="Pfam" id="PF13344">
    <property type="entry name" value="Hydrolase_6"/>
    <property type="match status" value="1"/>
</dbReference>
<dbReference type="PANTHER" id="PTHR19288:SF90">
    <property type="entry name" value="OS08G0542600 PROTEIN"/>
    <property type="match status" value="1"/>
</dbReference>
<evidence type="ECO:0000313" key="2">
    <source>
        <dbReference type="Proteomes" id="UP000321746"/>
    </source>
</evidence>
<dbReference type="PANTHER" id="PTHR19288">
    <property type="entry name" value="4-NITROPHENYLPHOSPHATASE-RELATED"/>
    <property type="match status" value="1"/>
</dbReference>
<dbReference type="Gene3D" id="3.40.50.1000">
    <property type="entry name" value="HAD superfamily/HAD-like"/>
    <property type="match status" value="2"/>
</dbReference>
<dbReference type="InterPro" id="IPR006356">
    <property type="entry name" value="HAD-SF_hydro_IIA_hyp3"/>
</dbReference>
<proteinExistence type="predicted"/>
<dbReference type="InterPro" id="IPR006357">
    <property type="entry name" value="HAD-SF_hydro_IIA"/>
</dbReference>
<evidence type="ECO:0000313" key="1">
    <source>
        <dbReference type="EMBL" id="GEN62233.1"/>
    </source>
</evidence>
<keyword evidence="2" id="KW-1185">Reference proteome</keyword>
<accession>A0A511XH04</accession>
<dbReference type="AlphaFoldDB" id="A0A511XH04"/>
<dbReference type="Pfam" id="PF13242">
    <property type="entry name" value="Hydrolase_like"/>
    <property type="match status" value="1"/>
</dbReference>
<dbReference type="OrthoDB" id="9791073at2"/>
<organism evidence="1 2">
    <name type="scientific">Acetobacter oeni</name>
    <dbReference type="NCBI Taxonomy" id="304077"/>
    <lineage>
        <taxon>Bacteria</taxon>
        <taxon>Pseudomonadati</taxon>
        <taxon>Pseudomonadota</taxon>
        <taxon>Alphaproteobacteria</taxon>
        <taxon>Acetobacterales</taxon>
        <taxon>Acetobacteraceae</taxon>
        <taxon>Acetobacter</taxon>
    </lineage>
</organism>
<name>A0A511XH04_9PROT</name>
<dbReference type="SUPFAM" id="SSF56784">
    <property type="entry name" value="HAD-like"/>
    <property type="match status" value="1"/>
</dbReference>
<dbReference type="Proteomes" id="UP000321746">
    <property type="component" value="Unassembled WGS sequence"/>
</dbReference>
<dbReference type="EMBL" id="BJYG01000003">
    <property type="protein sequence ID" value="GEN62233.1"/>
    <property type="molecule type" value="Genomic_DNA"/>
</dbReference>